<dbReference type="GO" id="GO:0016747">
    <property type="term" value="F:acyltransferase activity, transferring groups other than amino-acyl groups"/>
    <property type="evidence" value="ECO:0007669"/>
    <property type="project" value="InterPro"/>
</dbReference>
<feature type="transmembrane region" description="Helical" evidence="1">
    <location>
        <begin position="295"/>
        <end position="316"/>
    </location>
</feature>
<dbReference type="EMBL" id="LDRT01000103">
    <property type="protein sequence ID" value="KTR92964.1"/>
    <property type="molecule type" value="Genomic_DNA"/>
</dbReference>
<sequence>MTPDAPGILTTRALTFPTLTERTHGPAPVLEGEMTHTIERSYDSFRGTRRLLPLDGLRAIAILLVFTGHVKAPGPWNAIQGGVGVTLFFVISGFIITTLLLRESDTRPVDFGAFYIRRAFRILPVYLTVLAVYCVLIFVVGAQADRRGEFVHALPGYLLGFPEIVQLTNTVDNSAPFSGAWSIGIEDKFYLVWPVVGFLLLRRRWAALVPLLLVAGGVLTVVGFGTPLARVTQPYVHIILGVLVAAGLHYRPSFTVLARLLGRRWTTWTLLAASLAMVVSPDIPLGTAWYVPYGLLWALTIISLFTAPAGAAASLLSLRPLLFIGMVSYSFYLTHAFVLNALEKLPAAVPSWVQYPLGLAGSLVLAWISYRLIEAPLNRWGHRIARQRAERSGRAGAASPSRG</sequence>
<dbReference type="GO" id="GO:0016020">
    <property type="term" value="C:membrane"/>
    <property type="evidence" value="ECO:0007669"/>
    <property type="project" value="TreeGrafter"/>
</dbReference>
<feature type="transmembrane region" description="Helical" evidence="1">
    <location>
        <begin position="265"/>
        <end position="283"/>
    </location>
</feature>
<feature type="transmembrane region" description="Helical" evidence="1">
    <location>
        <begin position="354"/>
        <end position="373"/>
    </location>
</feature>
<name>A0A147EUL1_MICTE</name>
<feature type="transmembrane region" description="Helical" evidence="1">
    <location>
        <begin position="235"/>
        <end position="253"/>
    </location>
</feature>
<keyword evidence="1" id="KW-0812">Transmembrane</keyword>
<accession>A0A147EUL1</accession>
<dbReference type="PANTHER" id="PTHR23028:SF53">
    <property type="entry name" value="ACYL_TRANSF_3 DOMAIN-CONTAINING PROTEIN"/>
    <property type="match status" value="1"/>
</dbReference>
<evidence type="ECO:0000256" key="1">
    <source>
        <dbReference type="SAM" id="Phobius"/>
    </source>
</evidence>
<reference evidence="3 4" key="1">
    <citation type="journal article" date="2016" name="Front. Microbiol.">
        <title>Genomic Resource of Rice Seed Associated Bacteria.</title>
        <authorList>
            <person name="Midha S."/>
            <person name="Bansal K."/>
            <person name="Sharma S."/>
            <person name="Kumar N."/>
            <person name="Patil P.P."/>
            <person name="Chaudhry V."/>
            <person name="Patil P.B."/>
        </authorList>
    </citation>
    <scope>NUCLEOTIDE SEQUENCE [LARGE SCALE GENOMIC DNA]</scope>
    <source>
        <strain evidence="3 4">NS220</strain>
    </source>
</reference>
<gene>
    <name evidence="3" type="ORF">NS220_13790</name>
</gene>
<comment type="caution">
    <text evidence="3">The sequence shown here is derived from an EMBL/GenBank/DDBJ whole genome shotgun (WGS) entry which is preliminary data.</text>
</comment>
<keyword evidence="1" id="KW-0472">Membrane</keyword>
<dbReference type="Pfam" id="PF01757">
    <property type="entry name" value="Acyl_transf_3"/>
    <property type="match status" value="1"/>
</dbReference>
<feature type="transmembrane region" description="Helical" evidence="1">
    <location>
        <begin position="208"/>
        <end position="229"/>
    </location>
</feature>
<dbReference type="InterPro" id="IPR002656">
    <property type="entry name" value="Acyl_transf_3_dom"/>
</dbReference>
<feature type="domain" description="Acyltransferase 3" evidence="2">
    <location>
        <begin position="54"/>
        <end position="371"/>
    </location>
</feature>
<feature type="transmembrane region" description="Helical" evidence="1">
    <location>
        <begin position="321"/>
        <end position="342"/>
    </location>
</feature>
<evidence type="ECO:0000313" key="3">
    <source>
        <dbReference type="EMBL" id="KTR92964.1"/>
    </source>
</evidence>
<feature type="transmembrane region" description="Helical" evidence="1">
    <location>
        <begin position="78"/>
        <end position="101"/>
    </location>
</feature>
<evidence type="ECO:0000313" key="4">
    <source>
        <dbReference type="Proteomes" id="UP000075025"/>
    </source>
</evidence>
<keyword evidence="1" id="KW-1133">Transmembrane helix</keyword>
<dbReference type="PANTHER" id="PTHR23028">
    <property type="entry name" value="ACETYLTRANSFERASE"/>
    <property type="match status" value="1"/>
</dbReference>
<feature type="transmembrane region" description="Helical" evidence="1">
    <location>
        <begin position="180"/>
        <end position="201"/>
    </location>
</feature>
<organism evidence="3 4">
    <name type="scientific">Microbacterium testaceum</name>
    <name type="common">Aureobacterium testaceum</name>
    <name type="synonym">Brevibacterium testaceum</name>
    <dbReference type="NCBI Taxonomy" id="2033"/>
    <lineage>
        <taxon>Bacteria</taxon>
        <taxon>Bacillati</taxon>
        <taxon>Actinomycetota</taxon>
        <taxon>Actinomycetes</taxon>
        <taxon>Micrococcales</taxon>
        <taxon>Microbacteriaceae</taxon>
        <taxon>Microbacterium</taxon>
    </lineage>
</organism>
<dbReference type="InterPro" id="IPR050879">
    <property type="entry name" value="Acyltransferase_3"/>
</dbReference>
<proteinExistence type="predicted"/>
<dbReference type="GO" id="GO:0009103">
    <property type="term" value="P:lipopolysaccharide biosynthetic process"/>
    <property type="evidence" value="ECO:0007669"/>
    <property type="project" value="TreeGrafter"/>
</dbReference>
<evidence type="ECO:0000259" key="2">
    <source>
        <dbReference type="Pfam" id="PF01757"/>
    </source>
</evidence>
<feature type="transmembrane region" description="Helical" evidence="1">
    <location>
        <begin position="122"/>
        <end position="144"/>
    </location>
</feature>
<dbReference type="Proteomes" id="UP000075025">
    <property type="component" value="Unassembled WGS sequence"/>
</dbReference>
<dbReference type="PATRIC" id="fig|2033.6.peg.149"/>
<dbReference type="AlphaFoldDB" id="A0A147EUL1"/>
<protein>
    <recommendedName>
        <fullName evidence="2">Acyltransferase 3 domain-containing protein</fullName>
    </recommendedName>
</protein>